<evidence type="ECO:0000256" key="2">
    <source>
        <dbReference type="ARBA" id="ARBA00023125"/>
    </source>
</evidence>
<evidence type="ECO:0000256" key="1">
    <source>
        <dbReference type="ARBA" id="ARBA00023015"/>
    </source>
</evidence>
<gene>
    <name evidence="6" type="ORF">ACFSW5_23005</name>
</gene>
<proteinExistence type="predicted"/>
<comment type="caution">
    <text evidence="6">The sequence shown here is derived from an EMBL/GenBank/DDBJ whole genome shotgun (WGS) entry which is preliminary data.</text>
</comment>
<feature type="transmembrane region" description="Helical" evidence="4">
    <location>
        <begin position="30"/>
        <end position="51"/>
    </location>
</feature>
<evidence type="ECO:0000256" key="3">
    <source>
        <dbReference type="ARBA" id="ARBA00023163"/>
    </source>
</evidence>
<dbReference type="SMART" id="SM00342">
    <property type="entry name" value="HTH_ARAC"/>
    <property type="match status" value="1"/>
</dbReference>
<dbReference type="Pfam" id="PF12833">
    <property type="entry name" value="HTH_18"/>
    <property type="match status" value="1"/>
</dbReference>
<evidence type="ECO:0000313" key="6">
    <source>
        <dbReference type="EMBL" id="MFD2663132.1"/>
    </source>
</evidence>
<keyword evidence="4" id="KW-1133">Transmembrane helix</keyword>
<dbReference type="InterPro" id="IPR018060">
    <property type="entry name" value="HTH_AraC"/>
</dbReference>
<dbReference type="Gene3D" id="3.30.450.20">
    <property type="entry name" value="PAS domain"/>
    <property type="match status" value="1"/>
</dbReference>
<keyword evidence="4" id="KW-0472">Membrane</keyword>
<protein>
    <submittedName>
        <fullName evidence="6">Helix-turn-helix domain-containing protein</fullName>
    </submittedName>
</protein>
<sequence>MKRLIAGGHAAMAKLTNWTRTLLSTTQARLVFALTIAVFLIILTVSLTSYYTSKSVLQSELSEMHHQLLSDKMNFIEGYIQDTDGSAIKLALHSGVYRYLTEEGQLSQAEIKQLTDYLKSIVVNLPYLESAYIYNTDTRSFVAYPQGYSSRFITFPDSDWVGVESELRERPMLVKSRTLSASSGREGASQLTYFRKIVIQGKTKGIIAMNYDSAALFSQMRLNAVSRIDNSQYILDKDGNLVYALGNGLIDESAIHQTISRLGEKRYGDFKQDGKRLLLTYNPSPITQWNYVSIVSQDQVLAKSKTIRTAVLLVSFGALVLGAWLIIHIHAVSFRPIRRMTRLLADYEKSDDGTDFGKLEGITYRLLRSHEELSRQIRLTKAEATSKFVQDVVMGNLSGKREIESRWRQYFQDWTGGPLRVVIVSVDRYAEWAENVTDNDRFLYKYAMLNIAEELLAGDCRSVNLDLGKDKLALLIQPISDRQPDLGERLEGAIRMIQGVLRTDVSIGISRPFEEILRLRQAFYEAETAVGYRLYRGYRSVISYEDIAAAEGAGLPDPAHSANLLEAAESGNAEQALRLMERIAEHIGRGEPSPSAAIFAFADIRKGLLKLEGMKEHGGWDDPAVASQLETLTLDGIAGLLEKEIVRTCEHCRGMTGSKEYLMVRQMIEFMKRHLDGNIGVQEIAASVPISVSLASQLFKQETNETIHDYFTKLRVERAGELLIETDYKLSEIARMVGYQHENSFIRVFRKFKDITPGKYRENMKYKRFSV</sequence>
<dbReference type="SUPFAM" id="SSF46689">
    <property type="entry name" value="Homeodomain-like"/>
    <property type="match status" value="2"/>
</dbReference>
<keyword evidence="7" id="KW-1185">Reference proteome</keyword>
<feature type="domain" description="HTH araC/xylS-type" evidence="5">
    <location>
        <begin position="665"/>
        <end position="763"/>
    </location>
</feature>
<keyword evidence="3" id="KW-0804">Transcription</keyword>
<dbReference type="Pfam" id="PF17853">
    <property type="entry name" value="GGDEF_2"/>
    <property type="match status" value="1"/>
</dbReference>
<evidence type="ECO:0000259" key="5">
    <source>
        <dbReference type="PROSITE" id="PS01124"/>
    </source>
</evidence>
<accession>A0ABW5R333</accession>
<evidence type="ECO:0000313" key="7">
    <source>
        <dbReference type="Proteomes" id="UP001597493"/>
    </source>
</evidence>
<dbReference type="EMBL" id="JBHUMY010000038">
    <property type="protein sequence ID" value="MFD2663132.1"/>
    <property type="molecule type" value="Genomic_DNA"/>
</dbReference>
<feature type="transmembrane region" description="Helical" evidence="4">
    <location>
        <begin position="310"/>
        <end position="332"/>
    </location>
</feature>
<dbReference type="PANTHER" id="PTHR43280:SF2">
    <property type="entry name" value="HTH-TYPE TRANSCRIPTIONAL REGULATOR EXSA"/>
    <property type="match status" value="1"/>
</dbReference>
<dbReference type="Gene3D" id="1.10.10.60">
    <property type="entry name" value="Homeodomain-like"/>
    <property type="match status" value="2"/>
</dbReference>
<organism evidence="6 7">
    <name type="scientific">Paenibacillus thailandensis</name>
    <dbReference type="NCBI Taxonomy" id="393250"/>
    <lineage>
        <taxon>Bacteria</taxon>
        <taxon>Bacillati</taxon>
        <taxon>Bacillota</taxon>
        <taxon>Bacilli</taxon>
        <taxon>Bacillales</taxon>
        <taxon>Paenibacillaceae</taxon>
        <taxon>Paenibacillus</taxon>
    </lineage>
</organism>
<dbReference type="PANTHER" id="PTHR43280">
    <property type="entry name" value="ARAC-FAMILY TRANSCRIPTIONAL REGULATOR"/>
    <property type="match status" value="1"/>
</dbReference>
<reference evidence="7" key="1">
    <citation type="journal article" date="2019" name="Int. J. Syst. Evol. Microbiol.">
        <title>The Global Catalogue of Microorganisms (GCM) 10K type strain sequencing project: providing services to taxonomists for standard genome sequencing and annotation.</title>
        <authorList>
            <consortium name="The Broad Institute Genomics Platform"/>
            <consortium name="The Broad Institute Genome Sequencing Center for Infectious Disease"/>
            <person name="Wu L."/>
            <person name="Ma J."/>
        </authorList>
    </citation>
    <scope>NUCLEOTIDE SEQUENCE [LARGE SCALE GENOMIC DNA]</scope>
    <source>
        <strain evidence="7">TISTR 1827</strain>
    </source>
</reference>
<keyword evidence="1" id="KW-0805">Transcription regulation</keyword>
<name>A0ABW5R333_9BACL</name>
<dbReference type="Proteomes" id="UP001597493">
    <property type="component" value="Unassembled WGS sequence"/>
</dbReference>
<keyword evidence="4" id="KW-0812">Transmembrane</keyword>
<evidence type="ECO:0000256" key="4">
    <source>
        <dbReference type="SAM" id="Phobius"/>
    </source>
</evidence>
<dbReference type="InterPro" id="IPR041522">
    <property type="entry name" value="CdaR_GGDEF"/>
</dbReference>
<dbReference type="RefSeq" id="WP_379278550.1">
    <property type="nucleotide sequence ID" value="NZ_JBHUMY010000038.1"/>
</dbReference>
<dbReference type="PROSITE" id="PS01124">
    <property type="entry name" value="HTH_ARAC_FAMILY_2"/>
    <property type="match status" value="1"/>
</dbReference>
<keyword evidence="2" id="KW-0238">DNA-binding</keyword>
<dbReference type="InterPro" id="IPR009057">
    <property type="entry name" value="Homeodomain-like_sf"/>
</dbReference>